<dbReference type="HOGENOM" id="CLU_009024_0_1_1"/>
<dbReference type="GO" id="GO:0050295">
    <property type="term" value="F:steryl-beta-glucosidase activity"/>
    <property type="evidence" value="ECO:0007669"/>
    <property type="project" value="EnsemblFungi"/>
</dbReference>
<dbReference type="SUPFAM" id="SSF51445">
    <property type="entry name" value="(Trans)glycosidases"/>
    <property type="match status" value="1"/>
</dbReference>
<protein>
    <recommendedName>
        <fullName evidence="3">Glycoside hydrolase family 5 C-terminal domain-containing protein</fullName>
    </recommendedName>
</protein>
<dbReference type="AlphaFoldDB" id="J7RZH9"/>
<dbReference type="GO" id="GO:1904462">
    <property type="term" value="P:ergosteryl 3-beta-D-glucoside catabolic process"/>
    <property type="evidence" value="ECO:0007669"/>
    <property type="project" value="EnsemblFungi"/>
</dbReference>
<sequence length="755" mass="84822">MMDRISISKRGEFCDAKGRVFALRGVNLDPSVKFPASPYLTTHAPIGRTEDSPFYTEADKVSFIGHPLPLDEVEVHVNRIKSLGFNAVRVLFTWEALEHEGPGVYDYEYMDYMVALLKKIHAVGGVYVYLDPHQDVWSRFCGGSGAPLWTLLCCGFDPTKFKATEAALLHNDYIDPKSGKENGPYMKMLWATNYFRLASQTMFTLFFAGELFAPKCVVNGVNIQEYLQGKFCDAVMTLYARVRERAPELFTENCVIGLESINEPNFGYIGQTSLGSIPKERKLKLGSTPTPFASFKLGEGIGTTVQCFELSTFGPSKTQSQEIKPSGVSCWLTAEERDIVDKKYGWEHGDEWTAGQCIWRLHGVWSRKGPQGSCTLLKPNYFSELPGNGSHGTAKVDKGYFINRIFMDHYKRFHSAFRAVDKDSLIFLQPPVLEEPPLAKGSSVIDDRTVYALHFYDGFSLMFKTWNQLYNVDTVGIVRGKYSLPVTSLVFGEENIRKSIRNQLQTMRDEVAANVGANVGVLFSEIGMPFDMNAKKSYRAGGNYSAQTRALDAIMYALEGTNLSFSLWCYCHRNNHEWGDEWNNEDFSIWSPDDVSREDTGPKVEYRGESKFIRVIEDAEPDVESDAPLLRSYCPVTALDHAGIRAVGALLRPFPLRVQGSLEYAEFKWVGSLPQYGLRVHGAGGRDNHTSYIFLPQYHFPLGGVSIRASSGRFEYYRERQVLKWCDHGSGSQYLEVVCRTGGSDARDAAGCQVM</sequence>
<evidence type="ECO:0000259" key="3">
    <source>
        <dbReference type="Pfam" id="PF18564"/>
    </source>
</evidence>
<evidence type="ECO:0000256" key="1">
    <source>
        <dbReference type="ARBA" id="ARBA00022801"/>
    </source>
</evidence>
<dbReference type="GeneID" id="34526317"/>
<dbReference type="InterPro" id="IPR041036">
    <property type="entry name" value="GH5_C"/>
</dbReference>
<dbReference type="EMBL" id="HE978318">
    <property type="protein sequence ID" value="CCK70617.1"/>
    <property type="molecule type" value="Genomic_DNA"/>
</dbReference>
<keyword evidence="5" id="KW-1185">Reference proteome</keyword>
<keyword evidence="1" id="KW-0378">Hydrolase</keyword>
<dbReference type="InterPro" id="IPR017853">
    <property type="entry name" value="GH"/>
</dbReference>
<dbReference type="Pfam" id="PF18564">
    <property type="entry name" value="Glyco_hydro_5_C"/>
    <property type="match status" value="1"/>
</dbReference>
<evidence type="ECO:0000313" key="4">
    <source>
        <dbReference type="EMBL" id="CCK70617.1"/>
    </source>
</evidence>
<dbReference type="Proteomes" id="UP000006310">
    <property type="component" value="Chromosome 5"/>
</dbReference>
<dbReference type="STRING" id="1071383.J7RZH9"/>
<dbReference type="PANTHER" id="PTHR31308">
    <property type="match status" value="1"/>
</dbReference>
<dbReference type="OMA" id="AACRYFA"/>
<dbReference type="eggNOG" id="ENOG502QPU8">
    <property type="taxonomic scope" value="Eukaryota"/>
</dbReference>
<dbReference type="Gene3D" id="3.20.20.80">
    <property type="entry name" value="Glycosidases"/>
    <property type="match status" value="2"/>
</dbReference>
<keyword evidence="2" id="KW-0326">Glycosidase</keyword>
<dbReference type="InterPro" id="IPR052066">
    <property type="entry name" value="Glycosphingolipid_Hydrolases"/>
</dbReference>
<dbReference type="OrthoDB" id="9971853at2759"/>
<name>J7RZH9_HUIN7</name>
<accession>J7RZH9</accession>
<proteinExistence type="predicted"/>
<feature type="domain" description="Glycoside hydrolase family 5 C-terminal" evidence="3">
    <location>
        <begin position="652"/>
        <end position="733"/>
    </location>
</feature>
<dbReference type="FunFam" id="3.20.20.80:FF:000174">
    <property type="entry name" value="YIR007W-like protein"/>
    <property type="match status" value="1"/>
</dbReference>
<reference evidence="4 5" key="1">
    <citation type="journal article" date="2011" name="Proc. Natl. Acad. Sci. U.S.A.">
        <title>Evolutionary erosion of yeast sex chromosomes by mating-type switching accidents.</title>
        <authorList>
            <person name="Gordon J.L."/>
            <person name="Armisen D."/>
            <person name="Proux-Wera E."/>
            <person name="Oheigeartaigh S.S."/>
            <person name="Byrne K.P."/>
            <person name="Wolfe K.H."/>
        </authorList>
    </citation>
    <scope>NUCLEOTIDE SEQUENCE [LARGE SCALE GENOMIC DNA]</scope>
    <source>
        <strain evidence="5">ATCC MYA-139 / BCRC 22969 / CBS 8797 / CCRC 22969 / KCTC 17520 / NBRC 10181 / NCYC 3082</strain>
    </source>
</reference>
<dbReference type="KEGG" id="kng:KNAG_0E03600"/>
<reference evidence="5" key="2">
    <citation type="submission" date="2012-08" db="EMBL/GenBank/DDBJ databases">
        <title>Genome sequence of Kazachstania naganishii.</title>
        <authorList>
            <person name="Gordon J.L."/>
            <person name="Armisen D."/>
            <person name="Proux-Wera E."/>
            <person name="OhEigeartaigh S.S."/>
            <person name="Byrne K.P."/>
            <person name="Wolfe K.H."/>
        </authorList>
    </citation>
    <scope>NUCLEOTIDE SEQUENCE [LARGE SCALE GENOMIC DNA]</scope>
    <source>
        <strain evidence="5">ATCC MYA-139 / BCRC 22969 / CBS 8797 / CCRC 22969 / KCTC 17520 / NBRC 10181 / NCYC 3082</strain>
    </source>
</reference>
<organism evidence="4 5">
    <name type="scientific">Huiozyma naganishii (strain ATCC MYA-139 / BCRC 22969 / CBS 8797 / KCTC 17520 / NBRC 10181 / NCYC 3082 / Yp74L-3)</name>
    <name type="common">Yeast</name>
    <name type="synonym">Kazachstania naganishii</name>
    <dbReference type="NCBI Taxonomy" id="1071383"/>
    <lineage>
        <taxon>Eukaryota</taxon>
        <taxon>Fungi</taxon>
        <taxon>Dikarya</taxon>
        <taxon>Ascomycota</taxon>
        <taxon>Saccharomycotina</taxon>
        <taxon>Saccharomycetes</taxon>
        <taxon>Saccharomycetales</taxon>
        <taxon>Saccharomycetaceae</taxon>
        <taxon>Huiozyma</taxon>
    </lineage>
</organism>
<evidence type="ECO:0000256" key="2">
    <source>
        <dbReference type="ARBA" id="ARBA00023295"/>
    </source>
</evidence>
<dbReference type="PANTHER" id="PTHR31308:SF5">
    <property type="entry name" value="ERGOSTERYL-BETA-GLUCOSIDASE"/>
    <property type="match status" value="1"/>
</dbReference>
<dbReference type="RefSeq" id="XP_022464863.1">
    <property type="nucleotide sequence ID" value="XM_022608359.1"/>
</dbReference>
<evidence type="ECO:0000313" key="5">
    <source>
        <dbReference type="Proteomes" id="UP000006310"/>
    </source>
</evidence>
<dbReference type="GO" id="GO:0005829">
    <property type="term" value="C:cytosol"/>
    <property type="evidence" value="ECO:0007669"/>
    <property type="project" value="EnsemblFungi"/>
</dbReference>
<gene>
    <name evidence="4" type="primary">KNAG0E03600</name>
    <name evidence="4" type="ordered locus">KNAG_0E03600</name>
</gene>